<dbReference type="GO" id="GO:0051537">
    <property type="term" value="F:2 iron, 2 sulfur cluster binding"/>
    <property type="evidence" value="ECO:0007669"/>
    <property type="project" value="InterPro"/>
</dbReference>
<protein>
    <submittedName>
        <fullName evidence="2">Xanthine dehydrogenase iron-sulfur subunit / Xanthine dehydrogenase, FAD binding subunit</fullName>
        <ecNumber evidence="2">1.17.1.4</ecNumber>
    </submittedName>
</protein>
<name>A0A3B0SQ79_9ZZZZ</name>
<dbReference type="PANTHER" id="PTHR45444:SF3">
    <property type="entry name" value="XANTHINE DEHYDROGENASE"/>
    <property type="match status" value="1"/>
</dbReference>
<dbReference type="InterPro" id="IPR001041">
    <property type="entry name" value="2Fe-2S_ferredoxin-type"/>
</dbReference>
<dbReference type="AlphaFoldDB" id="A0A3B0SQ79"/>
<dbReference type="InterPro" id="IPR012675">
    <property type="entry name" value="Beta-grasp_dom_sf"/>
</dbReference>
<organism evidence="2">
    <name type="scientific">hydrothermal vent metagenome</name>
    <dbReference type="NCBI Taxonomy" id="652676"/>
    <lineage>
        <taxon>unclassified sequences</taxon>
        <taxon>metagenomes</taxon>
        <taxon>ecological metagenomes</taxon>
    </lineage>
</organism>
<dbReference type="PROSITE" id="PS51085">
    <property type="entry name" value="2FE2S_FER_2"/>
    <property type="match status" value="1"/>
</dbReference>
<feature type="non-terminal residue" evidence="2">
    <location>
        <position position="72"/>
    </location>
</feature>
<dbReference type="CDD" id="cd00207">
    <property type="entry name" value="fer2"/>
    <property type="match status" value="1"/>
</dbReference>
<dbReference type="InterPro" id="IPR006058">
    <property type="entry name" value="2Fe2S_fd_BS"/>
</dbReference>
<dbReference type="PROSITE" id="PS00197">
    <property type="entry name" value="2FE2S_FER_1"/>
    <property type="match status" value="1"/>
</dbReference>
<dbReference type="Gene3D" id="3.10.20.30">
    <property type="match status" value="1"/>
</dbReference>
<proteinExistence type="predicted"/>
<dbReference type="PANTHER" id="PTHR45444">
    <property type="entry name" value="XANTHINE DEHYDROGENASE"/>
    <property type="match status" value="1"/>
</dbReference>
<accession>A0A3B0SQ79</accession>
<dbReference type="Pfam" id="PF00111">
    <property type="entry name" value="Fer2"/>
    <property type="match status" value="1"/>
</dbReference>
<feature type="domain" description="2Fe-2S ferredoxin-type" evidence="1">
    <location>
        <begin position="4"/>
        <end position="72"/>
    </location>
</feature>
<sequence>MTENNITFLLGGKKQEIENFDPNRTLLDFLREDRARTGTKEGCAEGDCGACTVVVGSLKDGRITYQAVNACI</sequence>
<dbReference type="EMBL" id="UOEJ01000169">
    <property type="protein sequence ID" value="VAW03167.1"/>
    <property type="molecule type" value="Genomic_DNA"/>
</dbReference>
<dbReference type="SUPFAM" id="SSF54292">
    <property type="entry name" value="2Fe-2S ferredoxin-like"/>
    <property type="match status" value="1"/>
</dbReference>
<dbReference type="EC" id="1.17.1.4" evidence="2"/>
<dbReference type="GO" id="GO:0005506">
    <property type="term" value="F:iron ion binding"/>
    <property type="evidence" value="ECO:0007669"/>
    <property type="project" value="InterPro"/>
</dbReference>
<dbReference type="InterPro" id="IPR016208">
    <property type="entry name" value="Ald_Oxase/xanthine_DH-like"/>
</dbReference>
<dbReference type="InterPro" id="IPR036010">
    <property type="entry name" value="2Fe-2S_ferredoxin-like_sf"/>
</dbReference>
<reference evidence="2" key="1">
    <citation type="submission" date="2018-06" db="EMBL/GenBank/DDBJ databases">
        <authorList>
            <person name="Zhirakovskaya E."/>
        </authorList>
    </citation>
    <scope>NUCLEOTIDE SEQUENCE</scope>
</reference>
<gene>
    <name evidence="2" type="ORF">MNBD_ALPHA01-11</name>
</gene>
<evidence type="ECO:0000259" key="1">
    <source>
        <dbReference type="PROSITE" id="PS51085"/>
    </source>
</evidence>
<evidence type="ECO:0000313" key="2">
    <source>
        <dbReference type="EMBL" id="VAW03167.1"/>
    </source>
</evidence>
<keyword evidence="2" id="KW-0560">Oxidoreductase</keyword>
<dbReference type="GO" id="GO:0004854">
    <property type="term" value="F:xanthine dehydrogenase activity"/>
    <property type="evidence" value="ECO:0007669"/>
    <property type="project" value="UniProtKB-EC"/>
</dbReference>